<dbReference type="InterPro" id="IPR001680">
    <property type="entry name" value="WD40_rpt"/>
</dbReference>
<dbReference type="Gene3D" id="2.130.10.10">
    <property type="entry name" value="YVTN repeat-like/Quinoprotein amine dehydrogenase"/>
    <property type="match status" value="2"/>
</dbReference>
<dbReference type="PROSITE" id="PS00678">
    <property type="entry name" value="WD_REPEATS_1"/>
    <property type="match status" value="1"/>
</dbReference>
<dbReference type="EMBL" id="CYGV01002009">
    <property type="protein sequence ID" value="CUA78397.1"/>
    <property type="molecule type" value="Genomic_DNA"/>
</dbReference>
<dbReference type="SMART" id="SM00320">
    <property type="entry name" value="WD40"/>
    <property type="match status" value="3"/>
</dbReference>
<feature type="repeat" description="WD" evidence="3">
    <location>
        <begin position="519"/>
        <end position="560"/>
    </location>
</feature>
<dbReference type="GO" id="GO:1990234">
    <property type="term" value="C:transferase complex"/>
    <property type="evidence" value="ECO:0007669"/>
    <property type="project" value="UniProtKB-ARBA"/>
</dbReference>
<keyword evidence="2" id="KW-0677">Repeat</keyword>
<evidence type="ECO:0000313" key="4">
    <source>
        <dbReference type="EMBL" id="CUA78397.1"/>
    </source>
</evidence>
<gene>
    <name evidence="4" type="ORF">RSOLAG22IIIB_13125</name>
</gene>
<evidence type="ECO:0000256" key="1">
    <source>
        <dbReference type="ARBA" id="ARBA00022574"/>
    </source>
</evidence>
<feature type="repeat" description="WD" evidence="3">
    <location>
        <begin position="476"/>
        <end position="517"/>
    </location>
</feature>
<dbReference type="PANTHER" id="PTHR22847:SF637">
    <property type="entry name" value="WD REPEAT DOMAIN 5B"/>
    <property type="match status" value="1"/>
</dbReference>
<dbReference type="InterPro" id="IPR036322">
    <property type="entry name" value="WD40_repeat_dom_sf"/>
</dbReference>
<keyword evidence="4" id="KW-0648">Protein biosynthesis</keyword>
<proteinExistence type="predicted"/>
<reference evidence="4 5" key="1">
    <citation type="submission" date="2015-07" db="EMBL/GenBank/DDBJ databases">
        <authorList>
            <person name="Noorani M."/>
        </authorList>
    </citation>
    <scope>NUCLEOTIDE SEQUENCE [LARGE SCALE GENOMIC DNA]</scope>
    <source>
        <strain evidence="4">BBA 69670</strain>
    </source>
</reference>
<dbReference type="PROSITE" id="PS50294">
    <property type="entry name" value="WD_REPEATS_REGION"/>
    <property type="match status" value="3"/>
</dbReference>
<keyword evidence="4" id="KW-0396">Initiation factor</keyword>
<evidence type="ECO:0000313" key="5">
    <source>
        <dbReference type="Proteomes" id="UP000044841"/>
    </source>
</evidence>
<evidence type="ECO:0000256" key="3">
    <source>
        <dbReference type="PROSITE-ProRule" id="PRU00221"/>
    </source>
</evidence>
<accession>A0A0K6GIF0</accession>
<dbReference type="SUPFAM" id="SSF50978">
    <property type="entry name" value="WD40 repeat-like"/>
    <property type="match status" value="1"/>
</dbReference>
<dbReference type="PROSITE" id="PS50082">
    <property type="entry name" value="WD_REPEATS_2"/>
    <property type="match status" value="3"/>
</dbReference>
<dbReference type="Pfam" id="PF00400">
    <property type="entry name" value="WD40"/>
    <property type="match status" value="3"/>
</dbReference>
<organism evidence="4 5">
    <name type="scientific">Rhizoctonia solani</name>
    <dbReference type="NCBI Taxonomy" id="456999"/>
    <lineage>
        <taxon>Eukaryota</taxon>
        <taxon>Fungi</taxon>
        <taxon>Dikarya</taxon>
        <taxon>Basidiomycota</taxon>
        <taxon>Agaricomycotina</taxon>
        <taxon>Agaricomycetes</taxon>
        <taxon>Cantharellales</taxon>
        <taxon>Ceratobasidiaceae</taxon>
        <taxon>Rhizoctonia</taxon>
    </lineage>
</organism>
<dbReference type="InterPro" id="IPR015943">
    <property type="entry name" value="WD40/YVTN_repeat-like_dom_sf"/>
</dbReference>
<dbReference type="PANTHER" id="PTHR22847">
    <property type="entry name" value="WD40 REPEAT PROTEIN"/>
    <property type="match status" value="1"/>
</dbReference>
<feature type="repeat" description="WD" evidence="3">
    <location>
        <begin position="562"/>
        <end position="589"/>
    </location>
</feature>
<dbReference type="InterPro" id="IPR019775">
    <property type="entry name" value="WD40_repeat_CS"/>
</dbReference>
<keyword evidence="5" id="KW-1185">Reference proteome</keyword>
<sequence length="589" mass="66028">MLPAVKNRTRPYEHLDNYIQRRAQMQVVSCLYGFPSLRKPTINYSYANDERISSHEKVYPQFPDIVLGRPVTKTVRLDDSNDSLKGQMQKYFTTTYAAQRYTSADLLSRIDAATLVRYGRFRMAGDGDIISTKKSVDARPMARDNSFVRYDLLPDRNTAFRNLPDVMYRQTYYGQVLDVYYVEFITQKPRPGTRTEEQIPRIAEPYLLVRVRECETGGLDATKPENRVTLNVSALTVNGTPLECQSVLTLRRCFEFIRDTGPQFNICQLESSYLNDDEVVDLDARMNKSIRVELRYASTYWPSHITTANSSAASELLTTLEQFLKKNVLLWFEIINLTKTISATPDELVAVNRWAARHGATSDILGLLQDVWRFALTMVSNLVSQSTPHIYVSMLPFLPSHSPIRKHYARRMRGLIGVDSTALDQGDPLLARWSLEQSNCATCSRDGTMVASAPSSLIGHIYLIDASCGRFFSSISHTNNHDIRCLAFSPDGTRIVSGTFEGAIWMWDVNSGQLVQGLITGHGGDIRSIIYTHDGSRIISGSEDQTIRVWDVHSGEQVLGPLEGHTKAISCLATSSDGAIISGSDDGTI</sequence>
<dbReference type="Proteomes" id="UP000044841">
    <property type="component" value="Unassembled WGS sequence"/>
</dbReference>
<dbReference type="AlphaFoldDB" id="A0A0K6GIF0"/>
<protein>
    <submittedName>
        <fullName evidence="4">Transcription initiation factor TFIID subunit 5</fullName>
    </submittedName>
</protein>
<keyword evidence="1 3" id="KW-0853">WD repeat</keyword>
<dbReference type="GO" id="GO:0003743">
    <property type="term" value="F:translation initiation factor activity"/>
    <property type="evidence" value="ECO:0007669"/>
    <property type="project" value="UniProtKB-KW"/>
</dbReference>
<name>A0A0K6GIF0_9AGAM</name>
<evidence type="ECO:0000256" key="2">
    <source>
        <dbReference type="ARBA" id="ARBA00022737"/>
    </source>
</evidence>